<gene>
    <name evidence="1" type="ORF">TSPGSL018_14251</name>
</gene>
<organism evidence="1">
    <name type="scientific">Tetraselmis sp. GSL018</name>
    <dbReference type="NCBI Taxonomy" id="582737"/>
    <lineage>
        <taxon>Eukaryota</taxon>
        <taxon>Viridiplantae</taxon>
        <taxon>Chlorophyta</taxon>
        <taxon>core chlorophytes</taxon>
        <taxon>Chlorodendrophyceae</taxon>
        <taxon>Chlorodendrales</taxon>
        <taxon>Chlorodendraceae</taxon>
        <taxon>Tetraselmis</taxon>
    </lineage>
</organism>
<dbReference type="EMBL" id="GBEZ01006598">
    <property type="protein sequence ID" value="JAC78811.1"/>
    <property type="molecule type" value="Transcribed_RNA"/>
</dbReference>
<sequence length="95" mass="10408">IAEAGLHIQEEDREGDSLCVCVCLCVLKGGGGGAEGIIARWEEQRLRQSAVRSSDMLAWQMLRVPLAFFDPPTPPLSSSGCCSCRSRLARRGKWM</sequence>
<proteinExistence type="predicted"/>
<accession>A0A061S7P7</accession>
<protein>
    <submittedName>
        <fullName evidence="1">Uncharacterized protein</fullName>
    </submittedName>
</protein>
<name>A0A061S7P7_9CHLO</name>
<feature type="non-terminal residue" evidence="1">
    <location>
        <position position="1"/>
    </location>
</feature>
<evidence type="ECO:0000313" key="1">
    <source>
        <dbReference type="EMBL" id="JAC78811.1"/>
    </source>
</evidence>
<reference evidence="1" key="1">
    <citation type="submission" date="2014-05" db="EMBL/GenBank/DDBJ databases">
        <title>The transcriptome of the halophilic microalga Tetraselmis sp. GSL018 isolated from the Great Salt Lake, Utah.</title>
        <authorList>
            <person name="Jinkerson R.E."/>
            <person name="D'Adamo S."/>
            <person name="Posewitz M.C."/>
        </authorList>
    </citation>
    <scope>NUCLEOTIDE SEQUENCE</scope>
    <source>
        <strain evidence="1">GSL018</strain>
    </source>
</reference>
<feature type="non-terminal residue" evidence="1">
    <location>
        <position position="95"/>
    </location>
</feature>
<dbReference type="AlphaFoldDB" id="A0A061S7P7"/>